<dbReference type="PROSITE" id="PS00893">
    <property type="entry name" value="NUDIX_BOX"/>
    <property type="match status" value="1"/>
</dbReference>
<dbReference type="RefSeq" id="WP_386062377.1">
    <property type="nucleotide sequence ID" value="NZ_JBHTKL010000005.1"/>
</dbReference>
<evidence type="ECO:0000256" key="3">
    <source>
        <dbReference type="RuleBase" id="RU003476"/>
    </source>
</evidence>
<gene>
    <name evidence="5" type="primary">ytkD</name>
    <name evidence="5" type="ORF">ACFQ2J_15310</name>
</gene>
<dbReference type="Proteomes" id="UP001596990">
    <property type="component" value="Unassembled WGS sequence"/>
</dbReference>
<dbReference type="NCBIfam" id="TIGR02705">
    <property type="entry name" value="nudix_YtkD"/>
    <property type="match status" value="1"/>
</dbReference>
<evidence type="ECO:0000256" key="2">
    <source>
        <dbReference type="ARBA" id="ARBA00022801"/>
    </source>
</evidence>
<organism evidence="5 6">
    <name type="scientific">Thalassobacillus hwangdonensis</name>
    <dbReference type="NCBI Taxonomy" id="546108"/>
    <lineage>
        <taxon>Bacteria</taxon>
        <taxon>Bacillati</taxon>
        <taxon>Bacillota</taxon>
        <taxon>Bacilli</taxon>
        <taxon>Bacillales</taxon>
        <taxon>Bacillaceae</taxon>
        <taxon>Thalassobacillus</taxon>
    </lineage>
</organism>
<protein>
    <submittedName>
        <fullName evidence="5">RNA deprotection pyrophosphohydrolase</fullName>
    </submittedName>
</protein>
<evidence type="ECO:0000313" key="5">
    <source>
        <dbReference type="EMBL" id="MFD1020556.1"/>
    </source>
</evidence>
<dbReference type="InterPro" id="IPR000086">
    <property type="entry name" value="NUDIX_hydrolase_dom"/>
</dbReference>
<comment type="caution">
    <text evidence="5">The sequence shown here is derived from an EMBL/GenBank/DDBJ whole genome shotgun (WGS) entry which is preliminary data.</text>
</comment>
<dbReference type="InterPro" id="IPR020084">
    <property type="entry name" value="NUDIX_hydrolase_CS"/>
</dbReference>
<keyword evidence="6" id="KW-1185">Reference proteome</keyword>
<dbReference type="SUPFAM" id="SSF55811">
    <property type="entry name" value="Nudix"/>
    <property type="match status" value="1"/>
</dbReference>
<proteinExistence type="inferred from homology"/>
<dbReference type="PANTHER" id="PTHR43736">
    <property type="entry name" value="ADP-RIBOSE PYROPHOSPHATASE"/>
    <property type="match status" value="1"/>
</dbReference>
<evidence type="ECO:0000256" key="1">
    <source>
        <dbReference type="ARBA" id="ARBA00005582"/>
    </source>
</evidence>
<dbReference type="InterPro" id="IPR014078">
    <property type="entry name" value="Nudix_YtkD"/>
</dbReference>
<dbReference type="PANTHER" id="PTHR43736:SF1">
    <property type="entry name" value="DIHYDRONEOPTERIN TRIPHOSPHATE DIPHOSPHATASE"/>
    <property type="match status" value="1"/>
</dbReference>
<reference evidence="6" key="1">
    <citation type="journal article" date="2019" name="Int. J. Syst. Evol. Microbiol.">
        <title>The Global Catalogue of Microorganisms (GCM) 10K type strain sequencing project: providing services to taxonomists for standard genome sequencing and annotation.</title>
        <authorList>
            <consortium name="The Broad Institute Genomics Platform"/>
            <consortium name="The Broad Institute Genome Sequencing Center for Infectious Disease"/>
            <person name="Wu L."/>
            <person name="Ma J."/>
        </authorList>
    </citation>
    <scope>NUCLEOTIDE SEQUENCE [LARGE SCALE GENOMIC DNA]</scope>
    <source>
        <strain evidence="6">CCUG 56607</strain>
    </source>
</reference>
<dbReference type="PRINTS" id="PR00502">
    <property type="entry name" value="NUDIXFAMILY"/>
</dbReference>
<dbReference type="EMBL" id="JBHTKL010000005">
    <property type="protein sequence ID" value="MFD1020556.1"/>
    <property type="molecule type" value="Genomic_DNA"/>
</dbReference>
<keyword evidence="2 3" id="KW-0378">Hydrolase</keyword>
<dbReference type="InterPro" id="IPR020476">
    <property type="entry name" value="Nudix_hydrolase"/>
</dbReference>
<feature type="domain" description="Nudix hydrolase" evidence="4">
    <location>
        <begin position="6"/>
        <end position="143"/>
    </location>
</feature>
<dbReference type="CDD" id="cd04665">
    <property type="entry name" value="NUDIX_RppH"/>
    <property type="match status" value="1"/>
</dbReference>
<dbReference type="Gene3D" id="3.90.79.10">
    <property type="entry name" value="Nucleoside Triphosphate Pyrophosphohydrolase"/>
    <property type="match status" value="1"/>
</dbReference>
<dbReference type="InterPro" id="IPR015797">
    <property type="entry name" value="NUDIX_hydrolase-like_dom_sf"/>
</dbReference>
<name>A0ABW3L5G3_9BACI</name>
<accession>A0ABW3L5G3</accession>
<sequence>MKTFKDYYSNVVKLSFDDHPFSKAPKHVWIICQYEGKWLLTHHKDRGLEFPGGKVEQGETAREAAIREVKEETGATIEALTYIGQYFVDGKGGKIIKNIYFARIKELEQQETYFETHGPVLLEELPENLKQNAKYSFMMKDGVLPNSLAQINELKL</sequence>
<dbReference type="Pfam" id="PF00293">
    <property type="entry name" value="NUDIX"/>
    <property type="match status" value="1"/>
</dbReference>
<dbReference type="PROSITE" id="PS51462">
    <property type="entry name" value="NUDIX"/>
    <property type="match status" value="1"/>
</dbReference>
<comment type="similarity">
    <text evidence="1 3">Belongs to the Nudix hydrolase family.</text>
</comment>
<evidence type="ECO:0000313" key="6">
    <source>
        <dbReference type="Proteomes" id="UP001596990"/>
    </source>
</evidence>
<evidence type="ECO:0000259" key="4">
    <source>
        <dbReference type="PROSITE" id="PS51462"/>
    </source>
</evidence>